<dbReference type="Gene3D" id="3.40.50.300">
    <property type="entry name" value="P-loop containing nucleotide triphosphate hydrolases"/>
    <property type="match status" value="1"/>
</dbReference>
<dbReference type="InterPro" id="IPR025944">
    <property type="entry name" value="Sigma_54_int_dom_CS"/>
</dbReference>
<dbReference type="InterPro" id="IPR009057">
    <property type="entry name" value="Homeodomain-like_sf"/>
</dbReference>
<comment type="caution">
    <text evidence="6">The sequence shown here is derived from an EMBL/GenBank/DDBJ whole genome shotgun (WGS) entry which is preliminary data.</text>
</comment>
<organism evidence="6 7">
    <name type="scientific">Dyadobacter beijingensis</name>
    <dbReference type="NCBI Taxonomy" id="365489"/>
    <lineage>
        <taxon>Bacteria</taxon>
        <taxon>Pseudomonadati</taxon>
        <taxon>Bacteroidota</taxon>
        <taxon>Cytophagia</taxon>
        <taxon>Cytophagales</taxon>
        <taxon>Spirosomataceae</taxon>
        <taxon>Dyadobacter</taxon>
    </lineage>
</organism>
<evidence type="ECO:0000256" key="2">
    <source>
        <dbReference type="ARBA" id="ARBA00022840"/>
    </source>
</evidence>
<dbReference type="InterPro" id="IPR029016">
    <property type="entry name" value="GAF-like_dom_sf"/>
</dbReference>
<dbReference type="SUPFAM" id="SSF46689">
    <property type="entry name" value="Homeodomain-like"/>
    <property type="match status" value="1"/>
</dbReference>
<dbReference type="CDD" id="cd00009">
    <property type="entry name" value="AAA"/>
    <property type="match status" value="1"/>
</dbReference>
<evidence type="ECO:0000259" key="5">
    <source>
        <dbReference type="PROSITE" id="PS50045"/>
    </source>
</evidence>
<dbReference type="Gene3D" id="1.10.10.60">
    <property type="entry name" value="Homeodomain-like"/>
    <property type="match status" value="1"/>
</dbReference>
<dbReference type="Gene3D" id="1.10.8.60">
    <property type="match status" value="1"/>
</dbReference>
<keyword evidence="4" id="KW-0804">Transcription</keyword>
<gene>
    <name evidence="6" type="ORF">GCM10010967_55320</name>
</gene>
<dbReference type="InterPro" id="IPR002078">
    <property type="entry name" value="Sigma_54_int"/>
</dbReference>
<keyword evidence="3" id="KW-0805">Transcription regulation</keyword>
<dbReference type="PANTHER" id="PTHR32071:SF57">
    <property type="entry name" value="C4-DICARBOXYLATE TRANSPORT TRANSCRIPTIONAL REGULATORY PROTEIN DCTD"/>
    <property type="match status" value="1"/>
</dbReference>
<dbReference type="Gene3D" id="3.30.450.40">
    <property type="match status" value="3"/>
</dbReference>
<evidence type="ECO:0000313" key="7">
    <source>
        <dbReference type="Proteomes" id="UP000632339"/>
    </source>
</evidence>
<dbReference type="EMBL" id="BMLI01000004">
    <property type="protein sequence ID" value="GGN12254.1"/>
    <property type="molecule type" value="Genomic_DNA"/>
</dbReference>
<dbReference type="PROSITE" id="PS50045">
    <property type="entry name" value="SIGMA54_INTERACT_4"/>
    <property type="match status" value="1"/>
</dbReference>
<dbReference type="SUPFAM" id="SSF52540">
    <property type="entry name" value="P-loop containing nucleoside triphosphate hydrolases"/>
    <property type="match status" value="1"/>
</dbReference>
<dbReference type="Pfam" id="PF25601">
    <property type="entry name" value="AAA_lid_14"/>
    <property type="match status" value="1"/>
</dbReference>
<dbReference type="InterPro" id="IPR058031">
    <property type="entry name" value="AAA_lid_NorR"/>
</dbReference>
<keyword evidence="1" id="KW-0547">Nucleotide-binding</keyword>
<feature type="domain" description="Sigma-54 factor interaction" evidence="5">
    <location>
        <begin position="570"/>
        <end position="799"/>
    </location>
</feature>
<dbReference type="InterPro" id="IPR025662">
    <property type="entry name" value="Sigma_54_int_dom_ATP-bd_1"/>
</dbReference>
<dbReference type="InterPro" id="IPR027417">
    <property type="entry name" value="P-loop_NTPase"/>
</dbReference>
<dbReference type="InterPro" id="IPR003593">
    <property type="entry name" value="AAA+_ATPase"/>
</dbReference>
<sequence>MKDQKALLRKVAAELLSVKRMEHLAGILSTTLKLETGYAEAAIFLLDTDNNLLRNVLGTHYPGQAVCLFQNEIQLKELTTEEILLTGSQDGLGEFCLDDAARRLLFRHYLSAAPAAGASVLVFPMREGNDFIGNLFLFFDAPLPAAQDDTDLFKMLIPNINMALLLLLWQERASVQGKEQLQSCVAQLNMLIALGTRIASARSHDELLEVINQHLKEVVGFAYTMMAVNGDQSSASTYVLDPNSAGLQQMDHPQLTAGRHAIVDGFLDKVLQSDDPLIFDLEKLIALRPLPGYLKTNYDNGIRQVVMTKFRKGKEAFGFWILTFDHTRTIAVTTLQIIHDVAMQLSVSVHNMLINLEYERRERERSRLMQFSNAIASIRDKGKLAKTIKEHLQDLFHIGDFMLWSLSRDHHHRTPVLFDCDSAFARHSAFQHYPADYFKNDDGIYNVILASSGVSYFNADDLDAAYAGHPYFAEIIETSDIVAMGGNVLRVGDEIVGILTFSTHQPHFVREKEELYLSICSQLAIVASNMFATDKISEQLAEISRFKERLEDEKIYLQEELETSIHTSDMIGSSVGMKAVHTLIGQVAYTDSTVLILGETGTGKELVARSVHNNSPRKSRLMVKVNCAALPANLIESELFGHEKGSFTGASERRLGKFELANHGTLFLDEIGELPLDLQGKLLRALQEKEIERIGGKSVIKVDVRVIAATNRNLEKEVATGRFRSDLYYRINIFPIRLPALRDRISDIPLLAGHFISKYATKAGKQIGSLSGHVLRELQRYNWPGNIRELEHIIERSVLLTKGDTLKAVDIPTADSDMHDESMYLEKKIKTIDENERDHIIRILKICRGRINGHHGAAVLLGIPPSTLNSKMKRLDIRKQDIRP</sequence>
<dbReference type="PANTHER" id="PTHR32071">
    <property type="entry name" value="TRANSCRIPTIONAL REGULATORY PROTEIN"/>
    <property type="match status" value="1"/>
</dbReference>
<evidence type="ECO:0000256" key="3">
    <source>
        <dbReference type="ARBA" id="ARBA00023015"/>
    </source>
</evidence>
<dbReference type="Pfam" id="PF00158">
    <property type="entry name" value="Sigma54_activat"/>
    <property type="match status" value="1"/>
</dbReference>
<evidence type="ECO:0000313" key="6">
    <source>
        <dbReference type="EMBL" id="GGN12254.1"/>
    </source>
</evidence>
<accession>A0ABQ2IL94</accession>
<dbReference type="SMART" id="SM00382">
    <property type="entry name" value="AAA"/>
    <property type="match status" value="1"/>
</dbReference>
<keyword evidence="2" id="KW-0067">ATP-binding</keyword>
<protein>
    <submittedName>
        <fullName evidence="6">Fis family transcriptional regulator</fullName>
    </submittedName>
</protein>
<dbReference type="PROSITE" id="PS00688">
    <property type="entry name" value="SIGMA54_INTERACT_3"/>
    <property type="match status" value="1"/>
</dbReference>
<evidence type="ECO:0000256" key="4">
    <source>
        <dbReference type="ARBA" id="ARBA00023163"/>
    </source>
</evidence>
<name>A0ABQ2IL94_9BACT</name>
<proteinExistence type="predicted"/>
<keyword evidence="7" id="KW-1185">Reference proteome</keyword>
<dbReference type="SUPFAM" id="SSF55781">
    <property type="entry name" value="GAF domain-like"/>
    <property type="match status" value="2"/>
</dbReference>
<dbReference type="PROSITE" id="PS00675">
    <property type="entry name" value="SIGMA54_INTERACT_1"/>
    <property type="match status" value="1"/>
</dbReference>
<reference evidence="7" key="1">
    <citation type="journal article" date="2019" name="Int. J. Syst. Evol. Microbiol.">
        <title>The Global Catalogue of Microorganisms (GCM) 10K type strain sequencing project: providing services to taxonomists for standard genome sequencing and annotation.</title>
        <authorList>
            <consortium name="The Broad Institute Genomics Platform"/>
            <consortium name="The Broad Institute Genome Sequencing Center for Infectious Disease"/>
            <person name="Wu L."/>
            <person name="Ma J."/>
        </authorList>
    </citation>
    <scope>NUCLEOTIDE SEQUENCE [LARGE SCALE GENOMIC DNA]</scope>
    <source>
        <strain evidence="7">CGMCC 1.6375</strain>
    </source>
</reference>
<evidence type="ECO:0000256" key="1">
    <source>
        <dbReference type="ARBA" id="ARBA00022741"/>
    </source>
</evidence>
<dbReference type="RefSeq" id="WP_019945236.1">
    <property type="nucleotide sequence ID" value="NZ_BMLI01000004.1"/>
</dbReference>
<dbReference type="Proteomes" id="UP000632339">
    <property type="component" value="Unassembled WGS sequence"/>
</dbReference>